<dbReference type="AlphaFoldDB" id="A0A3D9JN71"/>
<dbReference type="RefSeq" id="WP_116062189.1">
    <property type="nucleotide sequence ID" value="NZ_QRDZ01000015.1"/>
</dbReference>
<evidence type="ECO:0000313" key="2">
    <source>
        <dbReference type="Proteomes" id="UP000256977"/>
    </source>
</evidence>
<reference evidence="1 2" key="1">
    <citation type="submission" date="2018-07" db="EMBL/GenBank/DDBJ databases">
        <title>Genomic Encyclopedia of Type Strains, Phase III (KMG-III): the genomes of soil and plant-associated and newly described type strains.</title>
        <authorList>
            <person name="Whitman W."/>
        </authorList>
    </citation>
    <scope>NUCLEOTIDE SEQUENCE [LARGE SCALE GENOMIC DNA]</scope>
    <source>
        <strain evidence="1 2">CECT 7287</strain>
    </source>
</reference>
<protein>
    <submittedName>
        <fullName evidence="1">Copper amine oxidase-like protein</fullName>
    </submittedName>
</protein>
<dbReference type="Proteomes" id="UP000256977">
    <property type="component" value="Unassembled WGS sequence"/>
</dbReference>
<gene>
    <name evidence="1" type="ORF">DFP98_11573</name>
</gene>
<dbReference type="PROSITE" id="PS51257">
    <property type="entry name" value="PROKAR_LIPOPROTEIN"/>
    <property type="match status" value="1"/>
</dbReference>
<proteinExistence type="predicted"/>
<sequence length="516" mass="58056">MNIRTLKRWGWTLCVLLLTVIVGCQSVGGLNLNDMLVKQLSIEKQEQSLVLELEVDVNEALLASEDEKAKKAVELLRKLKLELVHSKADALGNQWVTGNLVTSKGSIPFTLHADEKAVRIDIDGAKRPFVLELSALQDELGTMVLPSGEDRQAMMESVRKLAQNIGSYLIKGLPNPPVITVDQVNETIHGESTKLTKVHAELNGEQLGQLLPLYLENLIKDKEGFRATVVQVFEWLYEMEEDLDLGLRDSESLNAEAMANFAVETLLPELEDALEDLKKAQQEEEWKQIFDKGITLKTDLYVDESLHIRKSNLEAVIAPAAFAEEDSPIRSIKVRASSEMWNVNGEVEIPAVETPVNALKLEELDNYDAYRFVRMFDSDSVVYDLLKNDFAIDDQSFTLSSEWGIPFFVDEEGTAFVPLRETLGEFGIRPNLEVPANGPMEIRFYDRPTAKSIILRKDSDQATVNGETVKLAHPLMNDANMTYISADDLFGLLGAEYEVVEWEDYDEQMMEVTRDL</sequence>
<evidence type="ECO:0000313" key="1">
    <source>
        <dbReference type="EMBL" id="RED75458.1"/>
    </source>
</evidence>
<comment type="caution">
    <text evidence="1">The sequence shown here is derived from an EMBL/GenBank/DDBJ whole genome shotgun (WGS) entry which is preliminary data.</text>
</comment>
<accession>A0A3D9JN71</accession>
<name>A0A3D9JN71_9BACL</name>
<dbReference type="OrthoDB" id="2811497at2"/>
<keyword evidence="2" id="KW-1185">Reference proteome</keyword>
<organism evidence="1 2">
    <name type="scientific">Cohnella phaseoli</name>
    <dbReference type="NCBI Taxonomy" id="456490"/>
    <lineage>
        <taxon>Bacteria</taxon>
        <taxon>Bacillati</taxon>
        <taxon>Bacillota</taxon>
        <taxon>Bacilli</taxon>
        <taxon>Bacillales</taxon>
        <taxon>Paenibacillaceae</taxon>
        <taxon>Cohnella</taxon>
    </lineage>
</organism>
<dbReference type="EMBL" id="QRDZ01000015">
    <property type="protein sequence ID" value="RED75458.1"/>
    <property type="molecule type" value="Genomic_DNA"/>
</dbReference>